<dbReference type="NCBIfam" id="TIGR00756">
    <property type="entry name" value="PPR"/>
    <property type="match status" value="1"/>
</dbReference>
<comment type="caution">
    <text evidence="4">The sequence shown here is derived from an EMBL/GenBank/DDBJ whole genome shotgun (WGS) entry which is preliminary data.</text>
</comment>
<feature type="compositionally biased region" description="Acidic residues" evidence="3">
    <location>
        <begin position="663"/>
        <end position="682"/>
    </location>
</feature>
<dbReference type="PANTHER" id="PTHR47936:SF1">
    <property type="entry name" value="PENTATRICOPEPTIDE REPEAT-CONTAINING PROTEIN GUN1, CHLOROPLASTIC"/>
    <property type="match status" value="1"/>
</dbReference>
<gene>
    <name evidence="4" type="ORF">P43SY_007484</name>
</gene>
<dbReference type="Gene3D" id="1.25.40.10">
    <property type="entry name" value="Tetratricopeptide repeat domain"/>
    <property type="match status" value="3"/>
</dbReference>
<dbReference type="EMBL" id="JAKCXM010000209">
    <property type="protein sequence ID" value="KAJ0398626.1"/>
    <property type="molecule type" value="Genomic_DNA"/>
</dbReference>
<name>A0AAD5M162_PYTIN</name>
<keyword evidence="5" id="KW-1185">Reference proteome</keyword>
<feature type="repeat" description="PPR" evidence="2">
    <location>
        <begin position="207"/>
        <end position="243"/>
    </location>
</feature>
<dbReference type="PROSITE" id="PS51375">
    <property type="entry name" value="PPR"/>
    <property type="match status" value="2"/>
</dbReference>
<reference evidence="4" key="1">
    <citation type="submission" date="2021-12" db="EMBL/GenBank/DDBJ databases">
        <title>Prjna785345.</title>
        <authorList>
            <person name="Rujirawat T."/>
            <person name="Krajaejun T."/>
        </authorList>
    </citation>
    <scope>NUCLEOTIDE SEQUENCE</scope>
    <source>
        <strain evidence="4">Pi057C3</strain>
    </source>
</reference>
<evidence type="ECO:0000256" key="3">
    <source>
        <dbReference type="SAM" id="MobiDB-lite"/>
    </source>
</evidence>
<keyword evidence="1" id="KW-0677">Repeat</keyword>
<accession>A0AAD5M162</accession>
<evidence type="ECO:0000256" key="2">
    <source>
        <dbReference type="PROSITE-ProRule" id="PRU00708"/>
    </source>
</evidence>
<dbReference type="AlphaFoldDB" id="A0AAD5M162"/>
<protein>
    <recommendedName>
        <fullName evidence="6">Pentacotripeptide-repeat region of PRORP domain-containing protein</fullName>
    </recommendedName>
</protein>
<evidence type="ECO:0000256" key="1">
    <source>
        <dbReference type="ARBA" id="ARBA00022737"/>
    </source>
</evidence>
<organism evidence="4 5">
    <name type="scientific">Pythium insidiosum</name>
    <name type="common">Pythiosis disease agent</name>
    <dbReference type="NCBI Taxonomy" id="114742"/>
    <lineage>
        <taxon>Eukaryota</taxon>
        <taxon>Sar</taxon>
        <taxon>Stramenopiles</taxon>
        <taxon>Oomycota</taxon>
        <taxon>Peronosporomycetes</taxon>
        <taxon>Pythiales</taxon>
        <taxon>Pythiaceae</taxon>
        <taxon>Pythium</taxon>
    </lineage>
</organism>
<dbReference type="InterPro" id="IPR011990">
    <property type="entry name" value="TPR-like_helical_dom_sf"/>
</dbReference>
<evidence type="ECO:0000313" key="4">
    <source>
        <dbReference type="EMBL" id="KAJ0398626.1"/>
    </source>
</evidence>
<dbReference type="Proteomes" id="UP001209570">
    <property type="component" value="Unassembled WGS sequence"/>
</dbReference>
<sequence length="785" mass="88104">MAATTTTTRSALRRLQQQIQQQLQLVPRRRALATNATASTKAPSAAVGYALDGGAQEPAHYNLLDRVSTVAEDSSGAVWRHRPQRYSPLEHRRLNKSEWKNMDRTKFRLLLEDCMATGSVSAMLRRYLDEFPIMDNHWADQELVLIVGALIKANRSRIAMDVLRNQISDGAKLSRLNRVAAESARLGNTFVALGLLDIASHFNLQPDVVTYTSAIHACARGARDNIPQTFEILDEMLRAGVEPNHRTYGAVVLAYARLNRWEDIEALMESIPFDQQLTKSDVFTSAIITCSRNFQFVCATRLYAMLMKDGVYVGENVSNAALSACARTSDLDTMHEIVAFLERHATPSIFTYNTIISAFGNARRVDDALEVFARMQQAGAIEPDRVTYNALLMAARRSRRPDVVPGILDRMAQQGIHWDAYTLNSLLELCQLSGDVQRAQLYWEQAKRQHGDGARSGVGRGRGMDRANYETLLGVYFDAGQYDKVLSIWRGNVTCRRRAKSAKTLNYLLRSCAQLSQVASAKELIAEFEARGQKISAIAQNHLLTTCLMADDDLAAQSQLRVMTSVPTWSTVFAFTAVMKHAWKKEQHADVLDVFDWYQDTLRQYQFAYSPQLHFPADAIYILAARAAARLGDHERLVSIYRALRTVKPDASEDCRQAKRENDDDDEEEEEEEDDDEAEDDEQPRAMPPNGATPTAASATLPLSTSVTVRVEIARLLLASCDKQLDWRCAVSMYDELSTLVDEDTNLALYEMVVKTVGRAGEFESALDVNGGEWYRKNRPDQGWF</sequence>
<feature type="compositionally biased region" description="Basic and acidic residues" evidence="3">
    <location>
        <begin position="652"/>
        <end position="662"/>
    </location>
</feature>
<dbReference type="PANTHER" id="PTHR47936">
    <property type="entry name" value="PPR_LONG DOMAIN-CONTAINING PROTEIN"/>
    <property type="match status" value="1"/>
</dbReference>
<feature type="region of interest" description="Disordered" evidence="3">
    <location>
        <begin position="652"/>
        <end position="699"/>
    </location>
</feature>
<dbReference type="Pfam" id="PF13041">
    <property type="entry name" value="PPR_2"/>
    <property type="match status" value="2"/>
</dbReference>
<evidence type="ECO:0008006" key="6">
    <source>
        <dbReference type="Google" id="ProtNLM"/>
    </source>
</evidence>
<evidence type="ECO:0000313" key="5">
    <source>
        <dbReference type="Proteomes" id="UP001209570"/>
    </source>
</evidence>
<proteinExistence type="predicted"/>
<feature type="repeat" description="PPR" evidence="2">
    <location>
        <begin position="348"/>
        <end position="382"/>
    </location>
</feature>
<dbReference type="InterPro" id="IPR002885">
    <property type="entry name" value="PPR_rpt"/>
</dbReference>